<reference evidence="2 3" key="1">
    <citation type="journal article" date="2018" name="Int. J. Syst. Evol. Microbiol.">
        <title>Epidermidibacterium keratini gen. nov., sp. nov., a member of the family Sporichthyaceae, isolated from keratin epidermis.</title>
        <authorList>
            <person name="Lee D.G."/>
            <person name="Trujillo M.E."/>
            <person name="Kang S."/>
            <person name="Nam J.J."/>
            <person name="Kim Y.J."/>
        </authorList>
    </citation>
    <scope>NUCLEOTIDE SEQUENCE [LARGE SCALE GENOMIC DNA]</scope>
    <source>
        <strain evidence="2 3">EPI-7</strain>
    </source>
</reference>
<keyword evidence="1" id="KW-1133">Transmembrane helix</keyword>
<evidence type="ECO:0000256" key="1">
    <source>
        <dbReference type="SAM" id="Phobius"/>
    </source>
</evidence>
<proteinExistence type="predicted"/>
<accession>A0A7L4YLT2</accession>
<name>A0A7L4YLT2_9ACTN</name>
<organism evidence="2 3">
    <name type="scientific">Epidermidibacterium keratini</name>
    <dbReference type="NCBI Taxonomy" id="1891644"/>
    <lineage>
        <taxon>Bacteria</taxon>
        <taxon>Bacillati</taxon>
        <taxon>Actinomycetota</taxon>
        <taxon>Actinomycetes</taxon>
        <taxon>Sporichthyales</taxon>
        <taxon>Sporichthyaceae</taxon>
        <taxon>Epidermidibacterium</taxon>
    </lineage>
</organism>
<protein>
    <recommendedName>
        <fullName evidence="4">DUF3784 domain-containing protein</fullName>
    </recommendedName>
</protein>
<gene>
    <name evidence="2" type="ORF">EK0264_03870</name>
</gene>
<dbReference type="KEGG" id="eke:EK0264_03870"/>
<evidence type="ECO:0008006" key="4">
    <source>
        <dbReference type="Google" id="ProtNLM"/>
    </source>
</evidence>
<feature type="transmembrane region" description="Helical" evidence="1">
    <location>
        <begin position="81"/>
        <end position="100"/>
    </location>
</feature>
<keyword evidence="1" id="KW-0812">Transmembrane</keyword>
<dbReference type="OrthoDB" id="5197374at2"/>
<dbReference type="RefSeq" id="WP_159543145.1">
    <property type="nucleotide sequence ID" value="NZ_CP047156.1"/>
</dbReference>
<keyword evidence="3" id="KW-1185">Reference proteome</keyword>
<dbReference type="AlphaFoldDB" id="A0A7L4YLT2"/>
<evidence type="ECO:0000313" key="2">
    <source>
        <dbReference type="EMBL" id="QHB99506.1"/>
    </source>
</evidence>
<keyword evidence="1" id="KW-0472">Membrane</keyword>
<dbReference type="InParanoid" id="A0A7L4YLT2"/>
<dbReference type="EMBL" id="CP047156">
    <property type="protein sequence ID" value="QHB99506.1"/>
    <property type="molecule type" value="Genomic_DNA"/>
</dbReference>
<dbReference type="Proteomes" id="UP000463857">
    <property type="component" value="Chromosome"/>
</dbReference>
<evidence type="ECO:0000313" key="3">
    <source>
        <dbReference type="Proteomes" id="UP000463857"/>
    </source>
</evidence>
<feature type="transmembrane region" description="Helical" evidence="1">
    <location>
        <begin position="43"/>
        <end position="69"/>
    </location>
</feature>
<sequence>MAIFVLVLAALFGLAGLYAGARTFRRWDERNDPDYFRDVVHQSVVAFLKLGLILLLIAAAAIAVVGALAAHRGNTGIPGGVWFCLVVTMLIGGGFIASYIRRARP</sequence>